<keyword evidence="4" id="KW-1185">Reference proteome</keyword>
<gene>
    <name evidence="3" type="ORF">SAMN04488105_10637</name>
</gene>
<sequence length="242" mass="27116">MTLSAIKTRLHRFRTETDGYATLEVAIMIPILFVLFGAAWVYFDVFRQQTVNQKANYAIGDMVSRETEVLEDEYFDNTFKLLGVLTRNPVLPYELTGLFPADLRITVVSYKEANDKFDVEWSVARGDYPALETQDLNNYTERLPNIANGAELILVETWEDYNPVFRVGLAPLEIRTYSFTHPRYAPQVLYAGAMGENNGWGNGDQDAPGSSLCTNNAENATDCTNEDGSNNVEPNGKSKSKG</sequence>
<evidence type="ECO:0008006" key="5">
    <source>
        <dbReference type="Google" id="ProtNLM"/>
    </source>
</evidence>
<feature type="compositionally biased region" description="Polar residues" evidence="1">
    <location>
        <begin position="211"/>
        <end position="233"/>
    </location>
</feature>
<dbReference type="STRING" id="282683.SAMN04488105_10637"/>
<dbReference type="Proteomes" id="UP000198994">
    <property type="component" value="Unassembled WGS sequence"/>
</dbReference>
<dbReference type="AlphaFoldDB" id="A0A1G7ES50"/>
<reference evidence="4" key="1">
    <citation type="submission" date="2016-10" db="EMBL/GenBank/DDBJ databases">
        <authorList>
            <person name="Varghese N."/>
            <person name="Submissions S."/>
        </authorList>
    </citation>
    <scope>NUCLEOTIDE SEQUENCE [LARGE SCALE GENOMIC DNA]</scope>
    <source>
        <strain evidence="4">DSM 10146</strain>
    </source>
</reference>
<accession>A0A1G7ES50</accession>
<keyword evidence="2" id="KW-0812">Transmembrane</keyword>
<feature type="region of interest" description="Disordered" evidence="1">
    <location>
        <begin position="201"/>
        <end position="242"/>
    </location>
</feature>
<keyword evidence="2" id="KW-1133">Transmembrane helix</keyword>
<dbReference type="OrthoDB" id="7876207at2"/>
<organism evidence="3 4">
    <name type="scientific">Salipiger thiooxidans</name>
    <dbReference type="NCBI Taxonomy" id="282683"/>
    <lineage>
        <taxon>Bacteria</taxon>
        <taxon>Pseudomonadati</taxon>
        <taxon>Pseudomonadota</taxon>
        <taxon>Alphaproteobacteria</taxon>
        <taxon>Rhodobacterales</taxon>
        <taxon>Roseobacteraceae</taxon>
        <taxon>Salipiger</taxon>
    </lineage>
</organism>
<proteinExistence type="predicted"/>
<evidence type="ECO:0000256" key="2">
    <source>
        <dbReference type="SAM" id="Phobius"/>
    </source>
</evidence>
<name>A0A1G7ES50_9RHOB</name>
<evidence type="ECO:0000256" key="1">
    <source>
        <dbReference type="SAM" id="MobiDB-lite"/>
    </source>
</evidence>
<dbReference type="RefSeq" id="WP_089958533.1">
    <property type="nucleotide sequence ID" value="NZ_FNAV01000006.1"/>
</dbReference>
<feature type="transmembrane region" description="Helical" evidence="2">
    <location>
        <begin position="21"/>
        <end position="43"/>
    </location>
</feature>
<protein>
    <recommendedName>
        <fullName evidence="5">TadE-like protein</fullName>
    </recommendedName>
</protein>
<evidence type="ECO:0000313" key="4">
    <source>
        <dbReference type="Proteomes" id="UP000198994"/>
    </source>
</evidence>
<keyword evidence="2" id="KW-0472">Membrane</keyword>
<evidence type="ECO:0000313" key="3">
    <source>
        <dbReference type="EMBL" id="SDE66447.1"/>
    </source>
</evidence>
<dbReference type="EMBL" id="FNAV01000006">
    <property type="protein sequence ID" value="SDE66447.1"/>
    <property type="molecule type" value="Genomic_DNA"/>
</dbReference>